<keyword evidence="4" id="KW-1185">Reference proteome</keyword>
<dbReference type="PANTHER" id="PTHR35369">
    <property type="entry name" value="BLR3025 PROTEIN-RELATED"/>
    <property type="match status" value="1"/>
</dbReference>
<protein>
    <submittedName>
        <fullName evidence="3">DNA polymerase Y family protein</fullName>
    </submittedName>
</protein>
<feature type="region of interest" description="Disordered" evidence="2">
    <location>
        <begin position="332"/>
        <end position="351"/>
    </location>
</feature>
<comment type="caution">
    <text evidence="3">The sequence shown here is derived from an EMBL/GenBank/DDBJ whole genome shotgun (WGS) entry which is preliminary data.</text>
</comment>
<dbReference type="InterPro" id="IPR043502">
    <property type="entry name" value="DNA/RNA_pol_sf"/>
</dbReference>
<dbReference type="RefSeq" id="WP_376851367.1">
    <property type="nucleotide sequence ID" value="NZ_JBHSMF010000009.1"/>
</dbReference>
<evidence type="ECO:0000313" key="4">
    <source>
        <dbReference type="Proteomes" id="UP001596037"/>
    </source>
</evidence>
<name>A0ABW0NF89_9BURK</name>
<dbReference type="PANTHER" id="PTHR35369:SF2">
    <property type="entry name" value="BLR3025 PROTEIN"/>
    <property type="match status" value="1"/>
</dbReference>
<evidence type="ECO:0000256" key="2">
    <source>
        <dbReference type="SAM" id="MobiDB-lite"/>
    </source>
</evidence>
<organism evidence="3 4">
    <name type="scientific">Caenimonas terrae</name>
    <dbReference type="NCBI Taxonomy" id="696074"/>
    <lineage>
        <taxon>Bacteria</taxon>
        <taxon>Pseudomonadati</taxon>
        <taxon>Pseudomonadota</taxon>
        <taxon>Betaproteobacteria</taxon>
        <taxon>Burkholderiales</taxon>
        <taxon>Comamonadaceae</taxon>
        <taxon>Caenimonas</taxon>
    </lineage>
</organism>
<keyword evidence="1" id="KW-0227">DNA damage</keyword>
<evidence type="ECO:0000313" key="3">
    <source>
        <dbReference type="EMBL" id="MFC5499200.1"/>
    </source>
</evidence>
<dbReference type="Proteomes" id="UP001596037">
    <property type="component" value="Unassembled WGS sequence"/>
</dbReference>
<dbReference type="SUPFAM" id="SSF56672">
    <property type="entry name" value="DNA/RNA polymerases"/>
    <property type="match status" value="1"/>
</dbReference>
<gene>
    <name evidence="3" type="ORF">ACFPOE_16755</name>
</gene>
<sequence length="442" mass="49530">MFWIALLPSDEGQRTAWSWWGLRFTPRVAQVDEALLLELSGSLRLWGGRRALLQQLLQGQPELAGADWAQGPTSLIALGLLRQKMAGRPMPPQARRLPLDTLTAAREHIEPLARAGCRTWGELEALPRGGVSRRFGAPLLAALDGAMGRQPERYPWLTLPELFDQKLELPALATSAPELMWSAARLLAQLQVWLQARQLGVLAFELEWTLDLKRLDGARLPSHERLVIRTAQPAQDMAHLRKLASEHLDRASIAAPANHLRLRSLETTAWGGASRSLLAEDQARGDKLHQLVERLSARLGPEQVLVPQANADHRPEHRQHWVPAQQQLPVDVSPAPRRKGKARAAPPSDAIHPPWLLPQPLRLAVQRDTPQYHGPLRLLTRPQRIEAGWWDEEGKGLALRDYFIARSPAVGLVWIYRERPASLADSEAQPAQARWYLQGLYA</sequence>
<reference evidence="4" key="1">
    <citation type="journal article" date="2019" name="Int. J. Syst. Evol. Microbiol.">
        <title>The Global Catalogue of Microorganisms (GCM) 10K type strain sequencing project: providing services to taxonomists for standard genome sequencing and annotation.</title>
        <authorList>
            <consortium name="The Broad Institute Genomics Platform"/>
            <consortium name="The Broad Institute Genome Sequencing Center for Infectious Disease"/>
            <person name="Wu L."/>
            <person name="Ma J."/>
        </authorList>
    </citation>
    <scope>NUCLEOTIDE SEQUENCE [LARGE SCALE GENOMIC DNA]</scope>
    <source>
        <strain evidence="4">CCUG 57401</strain>
    </source>
</reference>
<dbReference type="InterPro" id="IPR050356">
    <property type="entry name" value="SulA_CellDiv_inhibitor"/>
</dbReference>
<accession>A0ABW0NF89</accession>
<proteinExistence type="predicted"/>
<dbReference type="EMBL" id="JBHSMF010000009">
    <property type="protein sequence ID" value="MFC5499200.1"/>
    <property type="molecule type" value="Genomic_DNA"/>
</dbReference>
<evidence type="ECO:0000256" key="1">
    <source>
        <dbReference type="ARBA" id="ARBA00022763"/>
    </source>
</evidence>